<dbReference type="RefSeq" id="XP_046059497.1">
    <property type="nucleotide sequence ID" value="XM_046206865.1"/>
</dbReference>
<dbReference type="EMBL" id="JAEUBE010000378">
    <property type="protein sequence ID" value="KAH3662408.1"/>
    <property type="molecule type" value="Genomic_DNA"/>
</dbReference>
<accession>A0A9P8NY69</accession>
<feature type="region of interest" description="Disordered" evidence="1">
    <location>
        <begin position="69"/>
        <end position="122"/>
    </location>
</feature>
<feature type="compositionally biased region" description="Basic residues" evidence="1">
    <location>
        <begin position="97"/>
        <end position="122"/>
    </location>
</feature>
<protein>
    <submittedName>
        <fullName evidence="2">Uncharacterized protein</fullName>
    </submittedName>
</protein>
<dbReference type="AlphaFoldDB" id="A0A9P8NY69"/>
<dbReference type="GeneID" id="70237624"/>
<evidence type="ECO:0000313" key="2">
    <source>
        <dbReference type="EMBL" id="KAH3662408.1"/>
    </source>
</evidence>
<comment type="caution">
    <text evidence="2">The sequence shown here is derived from an EMBL/GenBank/DDBJ whole genome shotgun (WGS) entry which is preliminary data.</text>
</comment>
<gene>
    <name evidence="2" type="ORF">OGAPHI_005660</name>
</gene>
<organism evidence="2 3">
    <name type="scientific">Ogataea philodendri</name>
    <dbReference type="NCBI Taxonomy" id="1378263"/>
    <lineage>
        <taxon>Eukaryota</taxon>
        <taxon>Fungi</taxon>
        <taxon>Dikarya</taxon>
        <taxon>Ascomycota</taxon>
        <taxon>Saccharomycotina</taxon>
        <taxon>Pichiomycetes</taxon>
        <taxon>Pichiales</taxon>
        <taxon>Pichiaceae</taxon>
        <taxon>Ogataea</taxon>
    </lineage>
</organism>
<keyword evidence="3" id="KW-1185">Reference proteome</keyword>
<reference evidence="2" key="1">
    <citation type="journal article" date="2021" name="Open Biol.">
        <title>Shared evolutionary footprints suggest mitochondrial oxidative damage underlies multiple complex I losses in fungi.</title>
        <authorList>
            <person name="Schikora-Tamarit M.A."/>
            <person name="Marcet-Houben M."/>
            <person name="Nosek J."/>
            <person name="Gabaldon T."/>
        </authorList>
    </citation>
    <scope>NUCLEOTIDE SEQUENCE</scope>
    <source>
        <strain evidence="2">CBS6075</strain>
    </source>
</reference>
<evidence type="ECO:0000313" key="3">
    <source>
        <dbReference type="Proteomes" id="UP000769157"/>
    </source>
</evidence>
<evidence type="ECO:0000256" key="1">
    <source>
        <dbReference type="SAM" id="MobiDB-lite"/>
    </source>
</evidence>
<sequence>MMCTNFLFTRSSDVSGMELVSSFKYTLEISSSHALPPTPTTVLVSLVAGTFNEAKCLFGSKMEENLGGSSTLRYGKNQLRKKSDPVASCSVSERQRPSRRRHHHHQVPLRRSSRRRRLLHPN</sequence>
<dbReference type="Proteomes" id="UP000769157">
    <property type="component" value="Unassembled WGS sequence"/>
</dbReference>
<proteinExistence type="predicted"/>
<name>A0A9P8NY69_9ASCO</name>
<reference evidence="2" key="2">
    <citation type="submission" date="2021-01" db="EMBL/GenBank/DDBJ databases">
        <authorList>
            <person name="Schikora-Tamarit M.A."/>
        </authorList>
    </citation>
    <scope>NUCLEOTIDE SEQUENCE</scope>
    <source>
        <strain evidence="2">CBS6075</strain>
    </source>
</reference>